<evidence type="ECO:0000313" key="3">
    <source>
        <dbReference type="Ensembl" id="ENSPANP00000051404.1"/>
    </source>
</evidence>
<dbReference type="InterPro" id="IPR026183">
    <property type="entry name" value="Taxilin_fam"/>
</dbReference>
<dbReference type="GeneTree" id="ENSGT00940000155463"/>
<dbReference type="AlphaFoldDB" id="A0A8I5NCQ5"/>
<keyword evidence="4" id="KW-1185">Reference proteome</keyword>
<reference evidence="3" key="1">
    <citation type="submission" date="2025-08" db="UniProtKB">
        <authorList>
            <consortium name="Ensembl"/>
        </authorList>
    </citation>
    <scope>IDENTIFICATION</scope>
</reference>
<feature type="coiled-coil region" evidence="2">
    <location>
        <begin position="25"/>
        <end position="94"/>
    </location>
</feature>
<dbReference type="PANTHER" id="PTHR16127">
    <property type="entry name" value="TAXILIN"/>
    <property type="match status" value="1"/>
</dbReference>
<evidence type="ECO:0000256" key="2">
    <source>
        <dbReference type="SAM" id="Coils"/>
    </source>
</evidence>
<dbReference type="GO" id="GO:0051726">
    <property type="term" value="P:regulation of cell cycle"/>
    <property type="evidence" value="ECO:0007669"/>
    <property type="project" value="TreeGrafter"/>
</dbReference>
<protein>
    <submittedName>
        <fullName evidence="3">Uncharacterized protein</fullName>
    </submittedName>
</protein>
<keyword evidence="2" id="KW-0175">Coiled coil</keyword>
<dbReference type="Proteomes" id="UP000028761">
    <property type="component" value="Unplaced"/>
</dbReference>
<proteinExistence type="inferred from homology"/>
<accession>A0A8I5NCQ5</accession>
<dbReference type="GO" id="GO:0019905">
    <property type="term" value="F:syntaxin binding"/>
    <property type="evidence" value="ECO:0007669"/>
    <property type="project" value="InterPro"/>
</dbReference>
<name>A0A8I5NCQ5_PAPAN</name>
<evidence type="ECO:0000313" key="4">
    <source>
        <dbReference type="Proteomes" id="UP000028761"/>
    </source>
</evidence>
<dbReference type="Ensembl" id="ENSPANT00000078214.1">
    <property type="protein sequence ID" value="ENSPANP00000051404.1"/>
    <property type="gene ID" value="ENSPANG00000046451.1"/>
</dbReference>
<dbReference type="Pfam" id="PF09728">
    <property type="entry name" value="Taxilin"/>
    <property type="match status" value="1"/>
</dbReference>
<organism evidence="3 4">
    <name type="scientific">Papio anubis</name>
    <name type="common">Olive baboon</name>
    <dbReference type="NCBI Taxonomy" id="9555"/>
    <lineage>
        <taxon>Eukaryota</taxon>
        <taxon>Metazoa</taxon>
        <taxon>Chordata</taxon>
        <taxon>Craniata</taxon>
        <taxon>Vertebrata</taxon>
        <taxon>Euteleostomi</taxon>
        <taxon>Mammalia</taxon>
        <taxon>Eutheria</taxon>
        <taxon>Euarchontoglires</taxon>
        <taxon>Primates</taxon>
        <taxon>Haplorrhini</taxon>
        <taxon>Catarrhini</taxon>
        <taxon>Cercopithecidae</taxon>
        <taxon>Cercopithecinae</taxon>
        <taxon>Papio</taxon>
    </lineage>
</organism>
<evidence type="ECO:0000256" key="1">
    <source>
        <dbReference type="ARBA" id="ARBA00009550"/>
    </source>
</evidence>
<sequence>MNTHSNYFFFESFTYRFTPLTYIILDNKEEYMQQKKEEEEGLKEVTAHFQITLTEIQAQLEQHEIHNAKVQQENVEMEEKLKKLTDQYALREEVNGIWFVSRQLLTSSKSYTLPKSKNSFTGQYFRTSVYAQWKLRVSLEKSRHL</sequence>
<reference evidence="3" key="2">
    <citation type="submission" date="2025-09" db="UniProtKB">
        <authorList>
            <consortium name="Ensembl"/>
        </authorList>
    </citation>
    <scope>IDENTIFICATION</scope>
</reference>
<dbReference type="PANTHER" id="PTHR16127:SF14">
    <property type="entry name" value="GAMMA-TAXILIN"/>
    <property type="match status" value="1"/>
</dbReference>
<comment type="similarity">
    <text evidence="1">Belongs to the taxilin family.</text>
</comment>